<comment type="caution">
    <text evidence="4">The sequence shown here is derived from an EMBL/GenBank/DDBJ whole genome shotgun (WGS) entry which is preliminary data.</text>
</comment>
<evidence type="ECO:0000313" key="4">
    <source>
        <dbReference type="EMBL" id="HIQ31914.1"/>
    </source>
</evidence>
<protein>
    <submittedName>
        <fullName evidence="4">Hsp20/alpha crystallin family protein</fullName>
    </submittedName>
</protein>
<dbReference type="Gene3D" id="2.60.40.790">
    <property type="match status" value="1"/>
</dbReference>
<evidence type="ECO:0000256" key="1">
    <source>
        <dbReference type="PROSITE-ProRule" id="PRU00285"/>
    </source>
</evidence>
<dbReference type="EMBL" id="DQVW01000005">
    <property type="protein sequence ID" value="HIQ31914.1"/>
    <property type="molecule type" value="Genomic_DNA"/>
</dbReference>
<evidence type="ECO:0000313" key="5">
    <source>
        <dbReference type="Proteomes" id="UP000623215"/>
    </source>
</evidence>
<dbReference type="CDD" id="cd06464">
    <property type="entry name" value="ACD_sHsps-like"/>
    <property type="match status" value="1"/>
</dbReference>
<dbReference type="PROSITE" id="PS01031">
    <property type="entry name" value="SHSP"/>
    <property type="match status" value="1"/>
</dbReference>
<reference evidence="4" key="1">
    <citation type="journal article" date="2020" name="ISME J.">
        <title>Gammaproteobacteria mediating utilization of methyl-, sulfur- and petroleum organic compounds in deep ocean hydrothermal plumes.</title>
        <authorList>
            <person name="Zhou Z."/>
            <person name="Liu Y."/>
            <person name="Pan J."/>
            <person name="Cron B.R."/>
            <person name="Toner B.M."/>
            <person name="Anantharaman K."/>
            <person name="Breier J.A."/>
            <person name="Dick G.J."/>
            <person name="Li M."/>
        </authorList>
    </citation>
    <scope>NUCLEOTIDE SEQUENCE</scope>
    <source>
        <strain evidence="4">SZUA-1534</strain>
    </source>
</reference>
<evidence type="ECO:0000259" key="3">
    <source>
        <dbReference type="PROSITE" id="PS01031"/>
    </source>
</evidence>
<dbReference type="AlphaFoldDB" id="A0A832ZXW9"/>
<name>A0A832ZXW9_9EURY</name>
<evidence type="ECO:0000256" key="2">
    <source>
        <dbReference type="RuleBase" id="RU003616"/>
    </source>
</evidence>
<dbReference type="SUPFAM" id="SSF49764">
    <property type="entry name" value="HSP20-like chaperones"/>
    <property type="match status" value="1"/>
</dbReference>
<dbReference type="Pfam" id="PF00011">
    <property type="entry name" value="HSP20"/>
    <property type="match status" value="1"/>
</dbReference>
<sequence length="151" mass="16829">MFGRDPFSEIERLMAEMFMTTPMMGVSVSGRRPMISTGIEISGKGFMPIAIIEGDENIKVIAMLPGVNKEDIALNAIGDTLEIRAKRTPLMVTESERIIYSEIPEEEEVYRIIKLPVTVREDAASAKFENGLLVVNLPKTETSIRRGINIE</sequence>
<feature type="domain" description="SHSP" evidence="3">
    <location>
        <begin position="40"/>
        <end position="151"/>
    </location>
</feature>
<organism evidence="4 5">
    <name type="scientific">Methanothermococcus okinawensis</name>
    <dbReference type="NCBI Taxonomy" id="155863"/>
    <lineage>
        <taxon>Archaea</taxon>
        <taxon>Methanobacteriati</taxon>
        <taxon>Methanobacteriota</taxon>
        <taxon>Methanomada group</taxon>
        <taxon>Methanococci</taxon>
        <taxon>Methanococcales</taxon>
        <taxon>Methanococcaceae</taxon>
        <taxon>Methanothermococcus</taxon>
    </lineage>
</organism>
<dbReference type="InterPro" id="IPR002068">
    <property type="entry name" value="A-crystallin/Hsp20_dom"/>
</dbReference>
<gene>
    <name evidence="4" type="ORF">EYH55_00305</name>
</gene>
<accession>A0A832ZXW9</accession>
<comment type="similarity">
    <text evidence="1 2">Belongs to the small heat shock protein (HSP20) family.</text>
</comment>
<dbReference type="InterPro" id="IPR008978">
    <property type="entry name" value="HSP20-like_chaperone"/>
</dbReference>
<dbReference type="Proteomes" id="UP000623215">
    <property type="component" value="Unassembled WGS sequence"/>
</dbReference>
<proteinExistence type="inferred from homology"/>